<dbReference type="EMBL" id="CAICTM010000005">
    <property type="protein sequence ID" value="CAB9496470.1"/>
    <property type="molecule type" value="Genomic_DNA"/>
</dbReference>
<sequence length="99" mass="10523">MTRGGGVESAVLPAVDLEASPVQGQLASAVLDLQGNMVRGQLSPPDADTLFRMLVEAGSLETTMEGAGGFRRLTVTFSSIRYVVARDEEHVYIVQTRAG</sequence>
<gene>
    <name evidence="1" type="ORF">SEMRO_5_G004440.1</name>
</gene>
<name>A0A9N8D755_9STRA</name>
<dbReference type="Proteomes" id="UP001153069">
    <property type="component" value="Unassembled WGS sequence"/>
</dbReference>
<comment type="caution">
    <text evidence="1">The sequence shown here is derived from an EMBL/GenBank/DDBJ whole genome shotgun (WGS) entry which is preliminary data.</text>
</comment>
<proteinExistence type="predicted"/>
<dbReference type="AlphaFoldDB" id="A0A9N8D755"/>
<organism evidence="1 2">
    <name type="scientific">Seminavis robusta</name>
    <dbReference type="NCBI Taxonomy" id="568900"/>
    <lineage>
        <taxon>Eukaryota</taxon>
        <taxon>Sar</taxon>
        <taxon>Stramenopiles</taxon>
        <taxon>Ochrophyta</taxon>
        <taxon>Bacillariophyta</taxon>
        <taxon>Bacillariophyceae</taxon>
        <taxon>Bacillariophycidae</taxon>
        <taxon>Naviculales</taxon>
        <taxon>Naviculaceae</taxon>
        <taxon>Seminavis</taxon>
    </lineage>
</organism>
<accession>A0A9N8D755</accession>
<reference evidence="1" key="1">
    <citation type="submission" date="2020-06" db="EMBL/GenBank/DDBJ databases">
        <authorList>
            <consortium name="Plant Systems Biology data submission"/>
        </authorList>
    </citation>
    <scope>NUCLEOTIDE SEQUENCE</scope>
    <source>
        <strain evidence="1">D6</strain>
    </source>
</reference>
<keyword evidence="2" id="KW-1185">Reference proteome</keyword>
<protein>
    <submittedName>
        <fullName evidence="1">Uncharacterized protein</fullName>
    </submittedName>
</protein>
<evidence type="ECO:0000313" key="1">
    <source>
        <dbReference type="EMBL" id="CAB9496470.1"/>
    </source>
</evidence>
<evidence type="ECO:0000313" key="2">
    <source>
        <dbReference type="Proteomes" id="UP001153069"/>
    </source>
</evidence>
<dbReference type="OrthoDB" id="42105at2759"/>